<reference evidence="7" key="1">
    <citation type="journal article" date="2019" name="Int. J. Syst. Evol. Microbiol.">
        <title>The Global Catalogue of Microorganisms (GCM) 10K type strain sequencing project: providing services to taxonomists for standard genome sequencing and annotation.</title>
        <authorList>
            <consortium name="The Broad Institute Genomics Platform"/>
            <consortium name="The Broad Institute Genome Sequencing Center for Infectious Disease"/>
            <person name="Wu L."/>
            <person name="Ma J."/>
        </authorList>
    </citation>
    <scope>NUCLEOTIDE SEQUENCE [LARGE SCALE GENOMIC DNA]</scope>
    <source>
        <strain evidence="7">CGMCC 1.15420</strain>
    </source>
</reference>
<accession>A0ABQ1VTF1</accession>
<dbReference type="InterPro" id="IPR011701">
    <property type="entry name" value="MFS"/>
</dbReference>
<feature type="transmembrane region" description="Helical" evidence="5">
    <location>
        <begin position="249"/>
        <end position="270"/>
    </location>
</feature>
<evidence type="ECO:0000313" key="6">
    <source>
        <dbReference type="EMBL" id="GGF95268.1"/>
    </source>
</evidence>
<dbReference type="PANTHER" id="PTHR23546:SF1">
    <property type="entry name" value="MEMBRANE PROTEIN"/>
    <property type="match status" value="1"/>
</dbReference>
<protein>
    <submittedName>
        <fullName evidence="6">MFS transporter</fullName>
    </submittedName>
</protein>
<dbReference type="EMBL" id="BMIW01000008">
    <property type="protein sequence ID" value="GGF95268.1"/>
    <property type="molecule type" value="Genomic_DNA"/>
</dbReference>
<dbReference type="SUPFAM" id="SSF103473">
    <property type="entry name" value="MFS general substrate transporter"/>
    <property type="match status" value="1"/>
</dbReference>
<gene>
    <name evidence="6" type="ORF">GCM10010913_16080</name>
</gene>
<evidence type="ECO:0000256" key="2">
    <source>
        <dbReference type="ARBA" id="ARBA00022692"/>
    </source>
</evidence>
<feature type="transmembrane region" description="Helical" evidence="5">
    <location>
        <begin position="307"/>
        <end position="328"/>
    </location>
</feature>
<dbReference type="PRINTS" id="PR01035">
    <property type="entry name" value="TCRTETA"/>
</dbReference>
<feature type="transmembrane region" description="Helical" evidence="5">
    <location>
        <begin position="7"/>
        <end position="26"/>
    </location>
</feature>
<evidence type="ECO:0000256" key="5">
    <source>
        <dbReference type="SAM" id="Phobius"/>
    </source>
</evidence>
<evidence type="ECO:0000256" key="4">
    <source>
        <dbReference type="ARBA" id="ARBA00023136"/>
    </source>
</evidence>
<feature type="transmembrane region" description="Helical" evidence="5">
    <location>
        <begin position="279"/>
        <end position="301"/>
    </location>
</feature>
<feature type="transmembrane region" description="Helical" evidence="5">
    <location>
        <begin position="340"/>
        <end position="359"/>
    </location>
</feature>
<feature type="transmembrane region" description="Helical" evidence="5">
    <location>
        <begin position="365"/>
        <end position="382"/>
    </location>
</feature>
<feature type="transmembrane region" description="Helical" evidence="5">
    <location>
        <begin position="214"/>
        <end position="237"/>
    </location>
</feature>
<feature type="transmembrane region" description="Helical" evidence="5">
    <location>
        <begin position="38"/>
        <end position="58"/>
    </location>
</feature>
<feature type="transmembrane region" description="Helical" evidence="5">
    <location>
        <begin position="100"/>
        <end position="119"/>
    </location>
</feature>
<evidence type="ECO:0000313" key="7">
    <source>
        <dbReference type="Proteomes" id="UP000608420"/>
    </source>
</evidence>
<dbReference type="InterPro" id="IPR001958">
    <property type="entry name" value="Tet-R_TetA/multi-R_MdtG-like"/>
</dbReference>
<dbReference type="RefSeq" id="WP_120462019.1">
    <property type="nucleotide sequence ID" value="NZ_BMIW01000008.1"/>
</dbReference>
<feature type="transmembrane region" description="Helical" evidence="5">
    <location>
        <begin position="70"/>
        <end position="88"/>
    </location>
</feature>
<keyword evidence="2 5" id="KW-0812">Transmembrane</keyword>
<dbReference type="Gene3D" id="1.20.1250.20">
    <property type="entry name" value="MFS general substrate transporter like domains"/>
    <property type="match status" value="2"/>
</dbReference>
<feature type="transmembrane region" description="Helical" evidence="5">
    <location>
        <begin position="140"/>
        <end position="164"/>
    </location>
</feature>
<name>A0ABQ1VTF1_9BACL</name>
<dbReference type="Proteomes" id="UP000608420">
    <property type="component" value="Unassembled WGS sequence"/>
</dbReference>
<dbReference type="InterPro" id="IPR036259">
    <property type="entry name" value="MFS_trans_sf"/>
</dbReference>
<evidence type="ECO:0000256" key="3">
    <source>
        <dbReference type="ARBA" id="ARBA00022989"/>
    </source>
</evidence>
<keyword evidence="3 5" id="KW-1133">Transmembrane helix</keyword>
<proteinExistence type="predicted"/>
<comment type="subcellular location">
    <subcellularLocation>
        <location evidence="1">Cell membrane</location>
        <topology evidence="1">Multi-pass membrane protein</topology>
    </subcellularLocation>
</comment>
<evidence type="ECO:0000256" key="1">
    <source>
        <dbReference type="ARBA" id="ARBA00004651"/>
    </source>
</evidence>
<feature type="transmembrane region" description="Helical" evidence="5">
    <location>
        <begin position="170"/>
        <end position="189"/>
    </location>
</feature>
<dbReference type="PANTHER" id="PTHR23546">
    <property type="entry name" value="TRANSPORT PROTEIN"/>
    <property type="match status" value="1"/>
</dbReference>
<dbReference type="Pfam" id="PF07690">
    <property type="entry name" value="MFS_1"/>
    <property type="match status" value="1"/>
</dbReference>
<keyword evidence="4 5" id="KW-0472">Membrane</keyword>
<comment type="caution">
    <text evidence="6">The sequence shown here is derived from an EMBL/GenBank/DDBJ whole genome shotgun (WGS) entry which is preliminary data.</text>
</comment>
<organism evidence="6 7">
    <name type="scientific">Paenibacillus aceti</name>
    <dbReference type="NCBI Taxonomy" id="1820010"/>
    <lineage>
        <taxon>Bacteria</taxon>
        <taxon>Bacillati</taxon>
        <taxon>Bacillota</taxon>
        <taxon>Bacilli</taxon>
        <taxon>Bacillales</taxon>
        <taxon>Paenibacillaceae</taxon>
        <taxon>Paenibacillus</taxon>
    </lineage>
</organism>
<sequence>MKYRFTVMFMIVLCGMISIAAFNPIIGPLSRNLGLSEIQSGCLVSVAGLCWLLGGYFWERQTFMSRKKMLAFIMHVYLVTLIAFALLADYAGTHWQGSSGLFWVFFLLRAVSGFFFGGIPAKAQAYVMGWTTLETRTRGMALFGVANGLGFVLGPAMSGGMAAIGLTAPMYAVAVLLFLIMILLWLLIADEPEQKRTRSERVVSLSPLDGRIRLYLWIGLMLSFAMNIVQVTIGFYVQDKLGYAAQEATQLIGLGLAISGVMVVASQIVISKLKLQPHLVLRIGLSFVVLGLLGLVTFIQYAYIDFVLLGIGIGFTLLGYSAGASLAVQDHEQRTVASYIAALQGGGSFLGPVTGTALYTAHIAAPYSICALLLCITGLSLLRRREVSEVVEEELSV</sequence>
<keyword evidence="7" id="KW-1185">Reference proteome</keyword>